<proteinExistence type="predicted"/>
<evidence type="ECO:0000313" key="11">
    <source>
        <dbReference type="Proteomes" id="UP000012283"/>
    </source>
</evidence>
<dbReference type="NCBIfam" id="NF033484">
    <property type="entry name" value="Stp1_PP2C_phos"/>
    <property type="match status" value="1"/>
</dbReference>
<dbReference type="InterPro" id="IPR036457">
    <property type="entry name" value="PPM-type-like_dom_sf"/>
</dbReference>
<dbReference type="Proteomes" id="UP000012283">
    <property type="component" value="Unassembled WGS sequence"/>
</dbReference>
<evidence type="ECO:0000256" key="8">
    <source>
        <dbReference type="ARBA" id="ARBA00048336"/>
    </source>
</evidence>
<comment type="cofactor">
    <cofactor evidence="1">
        <name>Mn(2+)</name>
        <dbReference type="ChEBI" id="CHEBI:29035"/>
    </cofactor>
</comment>
<dbReference type="STRING" id="1308866.J416_01059"/>
<evidence type="ECO:0000256" key="6">
    <source>
        <dbReference type="ARBA" id="ARBA00023211"/>
    </source>
</evidence>
<evidence type="ECO:0000313" key="10">
    <source>
        <dbReference type="EMBL" id="ENH98285.1"/>
    </source>
</evidence>
<dbReference type="PROSITE" id="PS51746">
    <property type="entry name" value="PPM_2"/>
    <property type="match status" value="1"/>
</dbReference>
<evidence type="ECO:0000256" key="7">
    <source>
        <dbReference type="ARBA" id="ARBA00047761"/>
    </source>
</evidence>
<protein>
    <recommendedName>
        <fullName evidence="2">protein-serine/threonine phosphatase</fullName>
        <ecNumber evidence="2">3.1.3.16</ecNumber>
    </recommendedName>
</protein>
<feature type="domain" description="PPM-type phosphatase" evidence="9">
    <location>
        <begin position="2"/>
        <end position="242"/>
    </location>
</feature>
<evidence type="ECO:0000256" key="4">
    <source>
        <dbReference type="ARBA" id="ARBA00022801"/>
    </source>
</evidence>
<dbReference type="EMBL" id="APML01000004">
    <property type="protein sequence ID" value="ENH98285.1"/>
    <property type="molecule type" value="Genomic_DNA"/>
</dbReference>
<evidence type="ECO:0000256" key="1">
    <source>
        <dbReference type="ARBA" id="ARBA00001936"/>
    </source>
</evidence>
<dbReference type="GO" id="GO:0046872">
    <property type="term" value="F:metal ion binding"/>
    <property type="evidence" value="ECO:0007669"/>
    <property type="project" value="UniProtKB-KW"/>
</dbReference>
<keyword evidence="11" id="KW-1185">Reference proteome</keyword>
<name>N4WV81_9BACI</name>
<evidence type="ECO:0000256" key="2">
    <source>
        <dbReference type="ARBA" id="ARBA00013081"/>
    </source>
</evidence>
<dbReference type="SUPFAM" id="SSF81606">
    <property type="entry name" value="PP2C-like"/>
    <property type="match status" value="1"/>
</dbReference>
<evidence type="ECO:0000256" key="5">
    <source>
        <dbReference type="ARBA" id="ARBA00022912"/>
    </source>
</evidence>
<evidence type="ECO:0000259" key="9">
    <source>
        <dbReference type="PROSITE" id="PS51746"/>
    </source>
</evidence>
<dbReference type="InterPro" id="IPR001932">
    <property type="entry name" value="PPM-type_phosphatase-like_dom"/>
</dbReference>
<dbReference type="InterPro" id="IPR015655">
    <property type="entry name" value="PP2C"/>
</dbReference>
<gene>
    <name evidence="10" type="ORF">J416_01059</name>
</gene>
<dbReference type="EC" id="3.1.3.16" evidence="2"/>
<dbReference type="Pfam" id="PF13672">
    <property type="entry name" value="PP2C_2"/>
    <property type="match status" value="1"/>
</dbReference>
<comment type="caution">
    <text evidence="10">The sequence shown here is derived from an EMBL/GenBank/DDBJ whole genome shotgun (WGS) entry which is preliminary data.</text>
</comment>
<dbReference type="PANTHER" id="PTHR13832:SF860">
    <property type="entry name" value="PROTEIN PHOSPHATASE PHPP"/>
    <property type="match status" value="1"/>
</dbReference>
<dbReference type="SMART" id="SM00332">
    <property type="entry name" value="PP2Cc"/>
    <property type="match status" value="1"/>
</dbReference>
<comment type="catalytic activity">
    <reaction evidence="7">
        <text>O-phospho-L-seryl-[protein] + H2O = L-seryl-[protein] + phosphate</text>
        <dbReference type="Rhea" id="RHEA:20629"/>
        <dbReference type="Rhea" id="RHEA-COMP:9863"/>
        <dbReference type="Rhea" id="RHEA-COMP:11604"/>
        <dbReference type="ChEBI" id="CHEBI:15377"/>
        <dbReference type="ChEBI" id="CHEBI:29999"/>
        <dbReference type="ChEBI" id="CHEBI:43474"/>
        <dbReference type="ChEBI" id="CHEBI:83421"/>
        <dbReference type="EC" id="3.1.3.16"/>
    </reaction>
</comment>
<dbReference type="GO" id="GO:0004722">
    <property type="term" value="F:protein serine/threonine phosphatase activity"/>
    <property type="evidence" value="ECO:0007669"/>
    <property type="project" value="UniProtKB-EC"/>
</dbReference>
<keyword evidence="3" id="KW-0479">Metal-binding</keyword>
<dbReference type="FunFam" id="3.60.40.10:FF:000002">
    <property type="entry name" value="Serine/threonine phosphatase stp"/>
    <property type="match status" value="1"/>
</dbReference>
<dbReference type="RefSeq" id="WP_003463026.1">
    <property type="nucleotide sequence ID" value="NZ_APML01000004.1"/>
</dbReference>
<dbReference type="SMART" id="SM00331">
    <property type="entry name" value="PP2C_SIG"/>
    <property type="match status" value="1"/>
</dbReference>
<dbReference type="CDD" id="cd00143">
    <property type="entry name" value="PP2Cc"/>
    <property type="match status" value="1"/>
</dbReference>
<dbReference type="OrthoDB" id="9801841at2"/>
<keyword evidence="6" id="KW-0464">Manganese</keyword>
<dbReference type="PATRIC" id="fig|1308866.3.peg.214"/>
<comment type="catalytic activity">
    <reaction evidence="8">
        <text>O-phospho-L-threonyl-[protein] + H2O = L-threonyl-[protein] + phosphate</text>
        <dbReference type="Rhea" id="RHEA:47004"/>
        <dbReference type="Rhea" id="RHEA-COMP:11060"/>
        <dbReference type="Rhea" id="RHEA-COMP:11605"/>
        <dbReference type="ChEBI" id="CHEBI:15377"/>
        <dbReference type="ChEBI" id="CHEBI:30013"/>
        <dbReference type="ChEBI" id="CHEBI:43474"/>
        <dbReference type="ChEBI" id="CHEBI:61977"/>
        <dbReference type="EC" id="3.1.3.16"/>
    </reaction>
</comment>
<sequence length="251" mass="27538">MKYYIQSDKGKIRKVNEDAVDVFEKDGYLLAIVADGMGGHQAGDIASRLTVEGMGNKWINSDHPFSKESASEWLKEAITEVNLQIYQKSLDDINCQGMGTTVVAALCSEQFVIIGHVGDSRCYFLQDGEMKQVTADHSLVGELVRSGQLSEADAEVHPRKNVILKALGTEKDVEPDIIPMDWHNDDSQLLLCTDGLTNKLSDQEIQSLLTGETLSQSLVEQLIERANTRGGEDNITVALISNADQKAGDQL</sequence>
<dbReference type="Gene3D" id="3.60.40.10">
    <property type="entry name" value="PPM-type phosphatase domain"/>
    <property type="match status" value="1"/>
</dbReference>
<organism evidence="10 11">
    <name type="scientific">Gracilibacillus halophilus YIM-C55.5</name>
    <dbReference type="NCBI Taxonomy" id="1308866"/>
    <lineage>
        <taxon>Bacteria</taxon>
        <taxon>Bacillati</taxon>
        <taxon>Bacillota</taxon>
        <taxon>Bacilli</taxon>
        <taxon>Bacillales</taxon>
        <taxon>Bacillaceae</taxon>
        <taxon>Gracilibacillus</taxon>
    </lineage>
</organism>
<dbReference type="AlphaFoldDB" id="N4WV81"/>
<evidence type="ECO:0000256" key="3">
    <source>
        <dbReference type="ARBA" id="ARBA00022723"/>
    </source>
</evidence>
<dbReference type="PANTHER" id="PTHR13832">
    <property type="entry name" value="PROTEIN PHOSPHATASE 2C"/>
    <property type="match status" value="1"/>
</dbReference>
<keyword evidence="5" id="KW-0904">Protein phosphatase</keyword>
<accession>N4WV81</accession>
<reference evidence="10 11" key="1">
    <citation type="submission" date="2013-03" db="EMBL/GenBank/DDBJ databases">
        <title>Draft genome sequence of Gracibacillus halophilus YIM-C55.5, a moderately halophilic and thermophilic organism from the Xiaochaidamu salt lake.</title>
        <authorList>
            <person name="Sugumar T."/>
            <person name="Polireddy D.R."/>
            <person name="Antony A."/>
            <person name="Madhava Y.R."/>
            <person name="Sivakumar N."/>
        </authorList>
    </citation>
    <scope>NUCLEOTIDE SEQUENCE [LARGE SCALE GENOMIC DNA]</scope>
    <source>
        <strain evidence="10 11">YIM-C55.5</strain>
    </source>
</reference>
<keyword evidence="4" id="KW-0378">Hydrolase</keyword>
<dbReference type="eggNOG" id="COG0631">
    <property type="taxonomic scope" value="Bacteria"/>
</dbReference>